<comment type="caution">
    <text evidence="2">The sequence shown here is derived from an EMBL/GenBank/DDBJ whole genome shotgun (WGS) entry which is preliminary data.</text>
</comment>
<dbReference type="Pfam" id="PF15502">
    <property type="entry name" value="MPLKIP"/>
    <property type="match status" value="1"/>
</dbReference>
<gene>
    <name evidence="2" type="ORF">COCSUDRAFT_60011</name>
</gene>
<dbReference type="EMBL" id="AGSI01000022">
    <property type="protein sequence ID" value="EIE18702.1"/>
    <property type="molecule type" value="Genomic_DNA"/>
</dbReference>
<keyword evidence="3" id="KW-1185">Reference proteome</keyword>
<reference evidence="2 3" key="1">
    <citation type="journal article" date="2012" name="Genome Biol.">
        <title>The genome of the polar eukaryotic microalga coccomyxa subellipsoidea reveals traits of cold adaptation.</title>
        <authorList>
            <person name="Blanc G."/>
            <person name="Agarkova I."/>
            <person name="Grimwood J."/>
            <person name="Kuo A."/>
            <person name="Brueggeman A."/>
            <person name="Dunigan D."/>
            <person name="Gurnon J."/>
            <person name="Ladunga I."/>
            <person name="Lindquist E."/>
            <person name="Lucas S."/>
            <person name="Pangilinan J."/>
            <person name="Proschold T."/>
            <person name="Salamov A."/>
            <person name="Schmutz J."/>
            <person name="Weeks D."/>
            <person name="Yamada T."/>
            <person name="Claverie J.M."/>
            <person name="Grigoriev I."/>
            <person name="Van Etten J."/>
            <person name="Lomsadze A."/>
            <person name="Borodovsky M."/>
        </authorList>
    </citation>
    <scope>NUCLEOTIDE SEQUENCE [LARGE SCALE GENOMIC DNA]</scope>
    <source>
        <strain evidence="2 3">C-169</strain>
    </source>
</reference>
<dbReference type="KEGG" id="csl:COCSUDRAFT_60011"/>
<dbReference type="Proteomes" id="UP000007264">
    <property type="component" value="Unassembled WGS sequence"/>
</dbReference>
<feature type="compositionally biased region" description="Gly residues" evidence="1">
    <location>
        <begin position="99"/>
        <end position="109"/>
    </location>
</feature>
<organism evidence="2 3">
    <name type="scientific">Coccomyxa subellipsoidea (strain C-169)</name>
    <name type="common">Green microalga</name>
    <dbReference type="NCBI Taxonomy" id="574566"/>
    <lineage>
        <taxon>Eukaryota</taxon>
        <taxon>Viridiplantae</taxon>
        <taxon>Chlorophyta</taxon>
        <taxon>core chlorophytes</taxon>
        <taxon>Trebouxiophyceae</taxon>
        <taxon>Trebouxiophyceae incertae sedis</taxon>
        <taxon>Coccomyxaceae</taxon>
        <taxon>Coccomyxa</taxon>
        <taxon>Coccomyxa subellipsoidea</taxon>
    </lineage>
</organism>
<sequence length="218" mass="22814">MGSMPQLQQRPPASFQPGFLRPVQASWAQPMSAPQHPPGGYGQPWGPLPALSPPTAQWGARPARPPAYNPGGPRPPPGAPLPGPPQHPGPMQQGRGYHSSGGRGGGRSGGRYSQDGGRGRGGPPPGRGRGEGRGEASIEAYYSPTMVEDPWRSLRQTQNRPPSAKLPPQKGDGSGKRADNPAVTLQDATETDGAEGVPVEGAEMSKLSEEGAQDRPWH</sequence>
<feature type="region of interest" description="Disordered" evidence="1">
    <location>
        <begin position="1"/>
        <end position="218"/>
    </location>
</feature>
<dbReference type="RefSeq" id="XP_005643246.1">
    <property type="nucleotide sequence ID" value="XM_005643189.1"/>
</dbReference>
<evidence type="ECO:0000313" key="3">
    <source>
        <dbReference type="Proteomes" id="UP000007264"/>
    </source>
</evidence>
<evidence type="ECO:0000256" key="1">
    <source>
        <dbReference type="SAM" id="MobiDB-lite"/>
    </source>
</evidence>
<dbReference type="AlphaFoldDB" id="I0YJY3"/>
<feature type="compositionally biased region" description="Basic and acidic residues" evidence="1">
    <location>
        <begin position="206"/>
        <end position="218"/>
    </location>
</feature>
<accession>I0YJY3</accession>
<dbReference type="InterPro" id="IPR028265">
    <property type="entry name" value="TTDN1/SICKLE"/>
</dbReference>
<name>I0YJY3_COCSC</name>
<proteinExistence type="predicted"/>
<feature type="compositionally biased region" description="Polar residues" evidence="1">
    <location>
        <begin position="1"/>
        <end position="11"/>
    </location>
</feature>
<feature type="compositionally biased region" description="Low complexity" evidence="1">
    <location>
        <begin position="89"/>
        <end position="98"/>
    </location>
</feature>
<evidence type="ECO:0000313" key="2">
    <source>
        <dbReference type="EMBL" id="EIE18702.1"/>
    </source>
</evidence>
<dbReference type="GeneID" id="17036631"/>
<protein>
    <submittedName>
        <fullName evidence="2">Uncharacterized protein</fullName>
    </submittedName>
</protein>
<dbReference type="STRING" id="574566.I0YJY3"/>
<dbReference type="OrthoDB" id="1935385at2759"/>
<feature type="compositionally biased region" description="Pro residues" evidence="1">
    <location>
        <begin position="63"/>
        <end position="88"/>
    </location>
</feature>